<gene>
    <name evidence="2" type="ORF">GCM10017557_18530</name>
</gene>
<keyword evidence="3" id="KW-1185">Reference proteome</keyword>
<feature type="transmembrane region" description="Helical" evidence="1">
    <location>
        <begin position="63"/>
        <end position="83"/>
    </location>
</feature>
<sequence length="125" mass="13835">MSSLGVGPDPRAGDVSDRRMPFGVDRVIMWLSLWWMAGPLIFCTPAIVRAMGFPWVMEEFGSVFWWAAPTGAMVAPITGLVVAHNGRRRKALGRFIVMTTLSSALVLTYWVFGVLLTECPDGYHC</sequence>
<dbReference type="Proteomes" id="UP000516444">
    <property type="component" value="Chromosome"/>
</dbReference>
<name>A0A7G1NZE3_9ACTN</name>
<reference evidence="2 3" key="1">
    <citation type="journal article" date="2014" name="Int. J. Syst. Evol. Microbiol.">
        <title>Complete genome sequence of Corynebacterium casei LMG S-19264T (=DSM 44701T), isolated from a smear-ripened cheese.</title>
        <authorList>
            <consortium name="US DOE Joint Genome Institute (JGI-PGF)"/>
            <person name="Walter F."/>
            <person name="Albersmeier A."/>
            <person name="Kalinowski J."/>
            <person name="Ruckert C."/>
        </authorList>
    </citation>
    <scope>NUCLEOTIDE SEQUENCE [LARGE SCALE GENOMIC DNA]</scope>
    <source>
        <strain evidence="2 3">JCM 4677</strain>
    </source>
</reference>
<dbReference type="EMBL" id="AP023440">
    <property type="protein sequence ID" value="BCL26994.1"/>
    <property type="molecule type" value="Genomic_DNA"/>
</dbReference>
<feature type="transmembrane region" description="Helical" evidence="1">
    <location>
        <begin position="95"/>
        <end position="116"/>
    </location>
</feature>
<evidence type="ECO:0000313" key="3">
    <source>
        <dbReference type="Proteomes" id="UP000516444"/>
    </source>
</evidence>
<keyword evidence="1" id="KW-1133">Transmembrane helix</keyword>
<proteinExistence type="predicted"/>
<organism evidence="2 3">
    <name type="scientific">Streptomyces aurantiacus</name>
    <dbReference type="NCBI Taxonomy" id="47760"/>
    <lineage>
        <taxon>Bacteria</taxon>
        <taxon>Bacillati</taxon>
        <taxon>Actinomycetota</taxon>
        <taxon>Actinomycetes</taxon>
        <taxon>Kitasatosporales</taxon>
        <taxon>Streptomycetaceae</taxon>
        <taxon>Streptomyces</taxon>
        <taxon>Streptomyces aurantiacus group</taxon>
    </lineage>
</organism>
<keyword evidence="1" id="KW-0812">Transmembrane</keyword>
<keyword evidence="1" id="KW-0472">Membrane</keyword>
<feature type="transmembrane region" description="Helical" evidence="1">
    <location>
        <begin position="27"/>
        <end position="51"/>
    </location>
</feature>
<dbReference type="KEGG" id="sgm:GCM10017557_18530"/>
<protein>
    <submittedName>
        <fullName evidence="2">Uncharacterized protein</fullName>
    </submittedName>
</protein>
<dbReference type="RefSeq" id="WP_190849928.1">
    <property type="nucleotide sequence ID" value="NZ_AP023440.1"/>
</dbReference>
<dbReference type="AlphaFoldDB" id="A0A7G1NZE3"/>
<accession>A0A7G1NZE3</accession>
<evidence type="ECO:0000256" key="1">
    <source>
        <dbReference type="SAM" id="Phobius"/>
    </source>
</evidence>
<evidence type="ECO:0000313" key="2">
    <source>
        <dbReference type="EMBL" id="BCL26994.1"/>
    </source>
</evidence>